<dbReference type="EMBL" id="PGVD01000014">
    <property type="protein sequence ID" value="PLR99474.1"/>
    <property type="molecule type" value="Genomic_DNA"/>
</dbReference>
<dbReference type="Gene3D" id="3.40.630.10">
    <property type="entry name" value="Zn peptidases"/>
    <property type="match status" value="1"/>
</dbReference>
<evidence type="ECO:0000256" key="1">
    <source>
        <dbReference type="ARBA" id="ARBA00001947"/>
    </source>
</evidence>
<evidence type="ECO:0000256" key="3">
    <source>
        <dbReference type="ARBA" id="ARBA00022801"/>
    </source>
</evidence>
<keyword evidence="4" id="KW-0862">Zinc</keyword>
<comment type="caution">
    <text evidence="6">The sequence shown here is derived from an EMBL/GenBank/DDBJ whole genome shotgun (WGS) entry which is preliminary data.</text>
</comment>
<dbReference type="GO" id="GO:0046872">
    <property type="term" value="F:metal ion binding"/>
    <property type="evidence" value="ECO:0007669"/>
    <property type="project" value="UniProtKB-KW"/>
</dbReference>
<dbReference type="InterPro" id="IPR055438">
    <property type="entry name" value="AstE_AspA_cat"/>
</dbReference>
<dbReference type="PIRSF" id="PIRSF039012">
    <property type="entry name" value="ASP"/>
    <property type="match status" value="1"/>
</dbReference>
<dbReference type="Proteomes" id="UP000234951">
    <property type="component" value="Unassembled WGS sequence"/>
</dbReference>
<dbReference type="EMBL" id="PGVA01000027">
    <property type="protein sequence ID" value="PLR82289.1"/>
    <property type="molecule type" value="Genomic_DNA"/>
</dbReference>
<protein>
    <recommendedName>
        <fullName evidence="5">Succinylglutamate desuccinylase/Aspartoacylase catalytic domain-containing protein</fullName>
    </recommendedName>
</protein>
<evidence type="ECO:0000313" key="7">
    <source>
        <dbReference type="EMBL" id="PLR99474.1"/>
    </source>
</evidence>
<dbReference type="SUPFAM" id="SSF53187">
    <property type="entry name" value="Zn-dependent exopeptidases"/>
    <property type="match status" value="1"/>
</dbReference>
<evidence type="ECO:0000259" key="5">
    <source>
        <dbReference type="Pfam" id="PF24827"/>
    </source>
</evidence>
<evidence type="ECO:0000313" key="8">
    <source>
        <dbReference type="Proteomes" id="UP000234951"/>
    </source>
</evidence>
<dbReference type="InterPro" id="IPR053138">
    <property type="entry name" value="N-alpha-Ac-DABA_deacetylase"/>
</dbReference>
<keyword evidence="3" id="KW-0378">Hydrolase</keyword>
<dbReference type="Pfam" id="PF24827">
    <property type="entry name" value="AstE_AspA_cat"/>
    <property type="match status" value="1"/>
</dbReference>
<proteinExistence type="predicted"/>
<reference evidence="6 8" key="1">
    <citation type="submission" date="2017-11" db="EMBL/GenBank/DDBJ databases">
        <title>Comparitive Functional Genomics of Dry Heat Resistant strains isolated from the Viking Spacecraft.</title>
        <authorList>
            <person name="Seuylemezian A."/>
            <person name="Cooper K."/>
            <person name="Vaishampayan P."/>
        </authorList>
    </citation>
    <scope>NUCLEOTIDE SEQUENCE [LARGE SCALE GENOMIC DNA]</scope>
    <source>
        <strain evidence="6 8">M4.6</strain>
    </source>
</reference>
<evidence type="ECO:0000313" key="9">
    <source>
        <dbReference type="Proteomes" id="UP000235114"/>
    </source>
</evidence>
<organism evidence="6 8">
    <name type="scientific">Bacillus canaveralius</name>
    <dbReference type="NCBI Taxonomy" id="1403243"/>
    <lineage>
        <taxon>Bacteria</taxon>
        <taxon>Bacillati</taxon>
        <taxon>Bacillota</taxon>
        <taxon>Bacilli</taxon>
        <taxon>Bacillales</taxon>
        <taxon>Bacillaceae</taxon>
        <taxon>Bacillus</taxon>
    </lineage>
</organism>
<evidence type="ECO:0000313" key="6">
    <source>
        <dbReference type="EMBL" id="PLR82289.1"/>
    </source>
</evidence>
<accession>A0A2N5GL45</accession>
<dbReference type="GO" id="GO:0016811">
    <property type="term" value="F:hydrolase activity, acting on carbon-nitrogen (but not peptide) bonds, in linear amides"/>
    <property type="evidence" value="ECO:0007669"/>
    <property type="project" value="InterPro"/>
</dbReference>
<feature type="domain" description="Succinylglutamate desuccinylase/Aspartoacylase catalytic" evidence="5">
    <location>
        <begin position="58"/>
        <end position="242"/>
    </location>
</feature>
<reference evidence="7 9" key="2">
    <citation type="submission" date="2017-12" db="EMBL/GenBank/DDBJ databases">
        <title>Comparative Functional Genomics of Dry Heat Resistant strains isolated from the Viking Spacecraft.</title>
        <authorList>
            <person name="Seuylemezian A."/>
            <person name="Cooper K."/>
            <person name="Vaishampayan P."/>
        </authorList>
    </citation>
    <scope>NUCLEOTIDE SEQUENCE [LARGE SCALE GENOMIC DNA]</scope>
    <source>
        <strain evidence="7 9">ATCC 29669</strain>
    </source>
</reference>
<dbReference type="CDD" id="cd06251">
    <property type="entry name" value="M14_ASTE_ASPA-like"/>
    <property type="match status" value="1"/>
</dbReference>
<keyword evidence="9" id="KW-1185">Reference proteome</keyword>
<evidence type="ECO:0000256" key="4">
    <source>
        <dbReference type="ARBA" id="ARBA00022833"/>
    </source>
</evidence>
<dbReference type="OrthoDB" id="9782876at2"/>
<dbReference type="PANTHER" id="PTHR37326:SF2">
    <property type="entry name" value="SUCCINYLGLUTAMATE DESUCCINYLASE_ASPARTOACYLASE FAMILY PROTEIN"/>
    <property type="match status" value="1"/>
</dbReference>
<sequence length="338" mass="36854">MFLTEELNRRLSEITTIHSLEELEHKTGEVHAARLPIGSLPDCTEFSIPVLVGEGSEPGPTLLLTALIHGVEIGGYDVIRRLIREEIDFKKVRGRVVAVPIVNPFALAVSNRFTPQDSADLNRVFPGSANGTLSHRIAHTLVEKIVKHADYVVDYHSCNPPSCVFTIVDAEGSAEVQEKSMGMAQAFGAITVAPSDKTQGTFSGYLSSVGKPVITPELVFSRRFDQLSSDAGVIGTLNVMKYLGMIDGQPQELLGTPPFKRGLRYTALFAKTGGFIYFSKKVTDHVEKDEVIATIRNPWGEVVEEVRAPVTGMIIAYPMAGNQALTTGDKIAYFTSDF</sequence>
<dbReference type="GO" id="GO:0016788">
    <property type="term" value="F:hydrolase activity, acting on ester bonds"/>
    <property type="evidence" value="ECO:0007669"/>
    <property type="project" value="InterPro"/>
</dbReference>
<dbReference type="Proteomes" id="UP000235114">
    <property type="component" value="Unassembled WGS sequence"/>
</dbReference>
<dbReference type="InterPro" id="IPR043795">
    <property type="entry name" value="N-alpha-Ac-DABA-like"/>
</dbReference>
<dbReference type="AlphaFoldDB" id="A0A2N5GL45"/>
<dbReference type="PANTHER" id="PTHR37326">
    <property type="entry name" value="BLL3975 PROTEIN"/>
    <property type="match status" value="1"/>
</dbReference>
<comment type="cofactor">
    <cofactor evidence="1">
        <name>Zn(2+)</name>
        <dbReference type="ChEBI" id="CHEBI:29105"/>
    </cofactor>
</comment>
<gene>
    <name evidence="6" type="ORF">CU635_12115</name>
    <name evidence="7" type="ORF">CVD25_05595</name>
</gene>
<keyword evidence="2" id="KW-0479">Metal-binding</keyword>
<evidence type="ECO:0000256" key="2">
    <source>
        <dbReference type="ARBA" id="ARBA00022723"/>
    </source>
</evidence>
<name>A0A2N5GL45_9BACI</name>